<protein>
    <submittedName>
        <fullName evidence="1">Uncharacterized protein</fullName>
    </submittedName>
</protein>
<dbReference type="Proteomes" id="UP000238304">
    <property type="component" value="Chromosome"/>
</dbReference>
<evidence type="ECO:0000313" key="2">
    <source>
        <dbReference type="Proteomes" id="UP000238304"/>
    </source>
</evidence>
<accession>A0ABM6T7B3</accession>
<evidence type="ECO:0000313" key="1">
    <source>
        <dbReference type="EMBL" id="AVM52639.1"/>
    </source>
</evidence>
<reference evidence="1 2" key="1">
    <citation type="submission" date="2018-02" db="EMBL/GenBank/DDBJ databases">
        <authorList>
            <person name="Holder M.E."/>
            <person name="Ajami N.J."/>
            <person name="Petrosino J.F."/>
        </authorList>
    </citation>
    <scope>NUCLEOTIDE SEQUENCE [LARGE SCALE GENOMIC DNA]</scope>
    <source>
        <strain evidence="1 2">ATCC 33285</strain>
    </source>
</reference>
<dbReference type="EMBL" id="CP027231">
    <property type="protein sequence ID" value="AVM52639.1"/>
    <property type="molecule type" value="Genomic_DNA"/>
</dbReference>
<proteinExistence type="predicted"/>
<gene>
    <name evidence="1" type="ORF">C4H11_06565</name>
</gene>
<sequence length="63" mass="7624">MTKILEKSLQRNFFYPKNLELLQLIKSIILLLMSRTPYQQKKDRTKRGNIFKIYTPLLCWYSG</sequence>
<keyword evidence="2" id="KW-1185">Reference proteome</keyword>
<name>A0ABM6T7B3_9BACE</name>
<organism evidence="1 2">
    <name type="scientific">Bacteroides zoogleoformans</name>
    <dbReference type="NCBI Taxonomy" id="28119"/>
    <lineage>
        <taxon>Bacteria</taxon>
        <taxon>Pseudomonadati</taxon>
        <taxon>Bacteroidota</taxon>
        <taxon>Bacteroidia</taxon>
        <taxon>Bacteroidales</taxon>
        <taxon>Bacteroidaceae</taxon>
        <taxon>Bacteroides</taxon>
    </lineage>
</organism>